<sequence>YRDLIVENKYDRILSIVNIDSKLKAIIQHVLMFNKLPNNLQSNSQRERSCNELWLLDREIDNSTIIIELQSIVKVTPIVILYSKDNINILSLIFIYEILYKYQKHWKLRSIKYSYKHPSEFVTLEKNDLAEIKRHDTLKEYCTCSVAKDSWTSSNLDLSLVSCYYYLTDSQFEEISAVPTEQRCKKFATEYELYLQPLILDKLKCKRHLQSPQDVYYLIADKVLKFLKIIIDAFSTERKSLFIKF</sequence>
<gene>
    <name evidence="1" type="ORF">SPELUC_LOCUS8810</name>
</gene>
<accession>A0ACA9ND06</accession>
<name>A0ACA9ND06_9GLOM</name>
<protein>
    <submittedName>
        <fullName evidence="1">5220_t:CDS:1</fullName>
    </submittedName>
</protein>
<comment type="caution">
    <text evidence="1">The sequence shown here is derived from an EMBL/GenBank/DDBJ whole genome shotgun (WGS) entry which is preliminary data.</text>
</comment>
<feature type="non-terminal residue" evidence="1">
    <location>
        <position position="1"/>
    </location>
</feature>
<evidence type="ECO:0000313" key="2">
    <source>
        <dbReference type="Proteomes" id="UP000789366"/>
    </source>
</evidence>
<evidence type="ECO:0000313" key="1">
    <source>
        <dbReference type="EMBL" id="CAG8648106.1"/>
    </source>
</evidence>
<proteinExistence type="predicted"/>
<keyword evidence="2" id="KW-1185">Reference proteome</keyword>
<dbReference type="Proteomes" id="UP000789366">
    <property type="component" value="Unassembled WGS sequence"/>
</dbReference>
<reference evidence="1" key="1">
    <citation type="submission" date="2021-06" db="EMBL/GenBank/DDBJ databases">
        <authorList>
            <person name="Kallberg Y."/>
            <person name="Tangrot J."/>
            <person name="Rosling A."/>
        </authorList>
    </citation>
    <scope>NUCLEOTIDE SEQUENCE</scope>
    <source>
        <strain evidence="1">28 12/20/2015</strain>
    </source>
</reference>
<dbReference type="EMBL" id="CAJVPW010013786">
    <property type="protein sequence ID" value="CAG8648106.1"/>
    <property type="molecule type" value="Genomic_DNA"/>
</dbReference>
<organism evidence="1 2">
    <name type="scientific">Cetraspora pellucida</name>
    <dbReference type="NCBI Taxonomy" id="1433469"/>
    <lineage>
        <taxon>Eukaryota</taxon>
        <taxon>Fungi</taxon>
        <taxon>Fungi incertae sedis</taxon>
        <taxon>Mucoromycota</taxon>
        <taxon>Glomeromycotina</taxon>
        <taxon>Glomeromycetes</taxon>
        <taxon>Diversisporales</taxon>
        <taxon>Gigasporaceae</taxon>
        <taxon>Cetraspora</taxon>
    </lineage>
</organism>